<comment type="similarity">
    <text evidence="3">Belongs to the dsrC/tusE family.</text>
</comment>
<accession>A0ABW2A6J4</accession>
<evidence type="ECO:0000256" key="1">
    <source>
        <dbReference type="ARBA" id="ARBA00004496"/>
    </source>
</evidence>
<dbReference type="InterPro" id="IPR042072">
    <property type="entry name" value="DsrC-like_C"/>
</dbReference>
<gene>
    <name evidence="4" type="ORF">ACFQDL_25620</name>
</gene>
<dbReference type="EMBL" id="JBHSWE010000001">
    <property type="protein sequence ID" value="MFC6673088.1"/>
    <property type="molecule type" value="Genomic_DNA"/>
</dbReference>
<dbReference type="InterPro" id="IPR007453">
    <property type="entry name" value="DsrC/TusE"/>
</dbReference>
<keyword evidence="5" id="KW-1185">Reference proteome</keyword>
<name>A0ABW2A6J4_9GAMM</name>
<keyword evidence="3" id="KW-0808">Transferase</keyword>
<dbReference type="Proteomes" id="UP001596422">
    <property type="component" value="Unassembled WGS sequence"/>
</dbReference>
<protein>
    <recommendedName>
        <fullName evidence="3">Sulfurtransferase</fullName>
        <ecNumber evidence="3">2.8.1.-</ecNumber>
    </recommendedName>
</protein>
<sequence>MDGQRIELDGEGYLRDLDQWSPDVARALAQQIPLELTEAHWEIIEVLRDFYRRFEHAPAMRPLVKAVAQSLGPDKGRSIYLMKLFPESPAKVAARLAGLPKPTNCL</sequence>
<comment type="caution">
    <text evidence="4">The sequence shown here is derived from an EMBL/GenBank/DDBJ whole genome shotgun (WGS) entry which is preliminary data.</text>
</comment>
<organism evidence="4 5">
    <name type="scientific">Marinobacterium aestuariivivens</name>
    <dbReference type="NCBI Taxonomy" id="1698799"/>
    <lineage>
        <taxon>Bacteria</taxon>
        <taxon>Pseudomonadati</taxon>
        <taxon>Pseudomonadota</taxon>
        <taxon>Gammaproteobacteria</taxon>
        <taxon>Oceanospirillales</taxon>
        <taxon>Oceanospirillaceae</taxon>
        <taxon>Marinobacterium</taxon>
    </lineage>
</organism>
<reference evidence="5" key="1">
    <citation type="journal article" date="2019" name="Int. J. Syst. Evol. Microbiol.">
        <title>The Global Catalogue of Microorganisms (GCM) 10K type strain sequencing project: providing services to taxonomists for standard genome sequencing and annotation.</title>
        <authorList>
            <consortium name="The Broad Institute Genomics Platform"/>
            <consortium name="The Broad Institute Genome Sequencing Center for Infectious Disease"/>
            <person name="Wu L."/>
            <person name="Ma J."/>
        </authorList>
    </citation>
    <scope>NUCLEOTIDE SEQUENCE [LARGE SCALE GENOMIC DNA]</scope>
    <source>
        <strain evidence="5">NBRC 111756</strain>
    </source>
</reference>
<keyword evidence="2" id="KW-0963">Cytoplasm</keyword>
<dbReference type="PANTHER" id="PTHR37010">
    <property type="entry name" value="SULFURTRANSFERASE TUSE"/>
    <property type="match status" value="1"/>
</dbReference>
<dbReference type="InterPro" id="IPR043163">
    <property type="entry name" value="DsrC-like_N"/>
</dbReference>
<evidence type="ECO:0000313" key="5">
    <source>
        <dbReference type="Proteomes" id="UP001596422"/>
    </source>
</evidence>
<comment type="function">
    <text evidence="3">Part of a sulfur-relay system.</text>
</comment>
<proteinExistence type="inferred from homology"/>
<dbReference type="Pfam" id="PF04358">
    <property type="entry name" value="DsrC"/>
    <property type="match status" value="1"/>
</dbReference>
<dbReference type="Gene3D" id="3.30.1420.10">
    <property type="match status" value="1"/>
</dbReference>
<evidence type="ECO:0000256" key="2">
    <source>
        <dbReference type="ARBA" id="ARBA00022490"/>
    </source>
</evidence>
<comment type="subcellular location">
    <subcellularLocation>
        <location evidence="1">Cytoplasm</location>
    </subcellularLocation>
</comment>
<dbReference type="EC" id="2.8.1.-" evidence="3"/>
<dbReference type="Gene3D" id="1.10.10.370">
    <property type="entry name" value="DsrC-like protein, C-terminal domain"/>
    <property type="match status" value="1"/>
</dbReference>
<evidence type="ECO:0000313" key="4">
    <source>
        <dbReference type="EMBL" id="MFC6673088.1"/>
    </source>
</evidence>
<dbReference type="PANTHER" id="PTHR37010:SF1">
    <property type="entry name" value="SULFURTRANSFERASE TUSE"/>
    <property type="match status" value="1"/>
</dbReference>
<dbReference type="PIRSF" id="PIRSF006223">
    <property type="entry name" value="DsrC_TusE"/>
    <property type="match status" value="1"/>
</dbReference>
<dbReference type="SUPFAM" id="SSF69721">
    <property type="entry name" value="DsrC, the gamma subunit of dissimilatory sulfite reductase"/>
    <property type="match status" value="1"/>
</dbReference>
<dbReference type="InterPro" id="IPR025526">
    <property type="entry name" value="DsrC-like_dom_sf"/>
</dbReference>
<evidence type="ECO:0000256" key="3">
    <source>
        <dbReference type="PIRNR" id="PIRNR006223"/>
    </source>
</evidence>
<dbReference type="NCBIfam" id="TIGR03342">
    <property type="entry name" value="dsrC_tusE_dsvC"/>
    <property type="match status" value="1"/>
</dbReference>